<dbReference type="InterPro" id="IPR018108">
    <property type="entry name" value="MCP_transmembrane"/>
</dbReference>
<dbReference type="GO" id="GO:0007031">
    <property type="term" value="P:peroxisome organization"/>
    <property type="evidence" value="ECO:0007669"/>
    <property type="project" value="TreeGrafter"/>
</dbReference>
<dbReference type="InterPro" id="IPR023395">
    <property type="entry name" value="MCP_dom_sf"/>
</dbReference>
<evidence type="ECO:0000313" key="11">
    <source>
        <dbReference type="EMBL" id="EMS55101.1"/>
    </source>
</evidence>
<dbReference type="InterPro" id="IPR045900">
    <property type="entry name" value="Peroxisomal_Ade_carrier"/>
</dbReference>
<dbReference type="SUPFAM" id="SSF103506">
    <property type="entry name" value="Mitochondrial carrier"/>
    <property type="match status" value="1"/>
</dbReference>
<evidence type="ECO:0000256" key="4">
    <source>
        <dbReference type="ARBA" id="ARBA00022692"/>
    </source>
</evidence>
<keyword evidence="8" id="KW-0576">Peroxisome</keyword>
<dbReference type="GO" id="GO:0006635">
    <property type="term" value="P:fatty acid beta-oxidation"/>
    <property type="evidence" value="ECO:0007669"/>
    <property type="project" value="InterPro"/>
</dbReference>
<dbReference type="PANTHER" id="PTHR46650">
    <property type="entry name" value="PEROXISOMAL ADENINE NUCLEOTIDE TRANSPORTER 1"/>
    <property type="match status" value="1"/>
</dbReference>
<evidence type="ECO:0000256" key="2">
    <source>
        <dbReference type="ARBA" id="ARBA00006375"/>
    </source>
</evidence>
<evidence type="ECO:0008006" key="12">
    <source>
        <dbReference type="Google" id="ProtNLM"/>
    </source>
</evidence>
<organism evidence="11">
    <name type="scientific">Triticum urartu</name>
    <name type="common">Red wild einkorn</name>
    <name type="synonym">Crithodium urartu</name>
    <dbReference type="NCBI Taxonomy" id="4572"/>
    <lineage>
        <taxon>Eukaryota</taxon>
        <taxon>Viridiplantae</taxon>
        <taxon>Streptophyta</taxon>
        <taxon>Embryophyta</taxon>
        <taxon>Tracheophyta</taxon>
        <taxon>Spermatophyta</taxon>
        <taxon>Magnoliopsida</taxon>
        <taxon>Liliopsida</taxon>
        <taxon>Poales</taxon>
        <taxon>Poaceae</taxon>
        <taxon>BOP clade</taxon>
        <taxon>Pooideae</taxon>
        <taxon>Triticodae</taxon>
        <taxon>Triticeae</taxon>
        <taxon>Triticinae</taxon>
        <taxon>Triticum</taxon>
    </lineage>
</organism>
<dbReference type="GO" id="GO:0015217">
    <property type="term" value="F:ADP transmembrane transporter activity"/>
    <property type="evidence" value="ECO:0007669"/>
    <property type="project" value="InterPro"/>
</dbReference>
<evidence type="ECO:0000256" key="3">
    <source>
        <dbReference type="ARBA" id="ARBA00022448"/>
    </source>
</evidence>
<protein>
    <recommendedName>
        <fullName evidence="12">Peroxisomal adenine nucleotide carrier 1</fullName>
    </recommendedName>
</protein>
<evidence type="ECO:0000256" key="7">
    <source>
        <dbReference type="ARBA" id="ARBA00023136"/>
    </source>
</evidence>
<dbReference type="eggNOG" id="KOG0769">
    <property type="taxonomic scope" value="Eukaryota"/>
</dbReference>
<feature type="repeat" description="Solcar" evidence="9">
    <location>
        <begin position="12"/>
        <end position="102"/>
    </location>
</feature>
<dbReference type="PROSITE" id="PS50920">
    <property type="entry name" value="SOLCAR"/>
    <property type="match status" value="2"/>
</dbReference>
<dbReference type="Gene3D" id="1.50.40.10">
    <property type="entry name" value="Mitochondrial carrier domain"/>
    <property type="match status" value="2"/>
</dbReference>
<sequence length="380" mass="41752">MEGEDGGGGVDWDSLAEAASGAVGALVSTTVLYPLDTCKTKFQADVQTDQGAHKYRNLSDVFWEAIKKKQFLSLYQGLKTKNIQSFISQFVYFYGYSYFKRLYLEKSGAKSIGTKANLLIAAAAGACTVVVTQPLDTASSRMQTSAFGKSKGLRATLAEGTWLEAFDGLGISLLLTCNPSIQSINLARQEGVAFAYDFDGIFSLRGWQFLQSDMTVSVREELKLPSKGYTVFDQLKQKLILRQTRKNAESAGDSSLVALSAFSAFLLGAISKSVATILTYPLIRCKVMIQAADPDEDDEDESEKPGNSRPPKTMLGAMHAMWNKEGIPGFFKGLHAQILKTVLSSALLLMIKEKISKFTWISLLALRRYLFVSRKRIKSA</sequence>
<comment type="subcellular location">
    <subcellularLocation>
        <location evidence="1">Peroxisome membrane</location>
        <topology evidence="1">Multi-pass membrane protein</topology>
    </subcellularLocation>
</comment>
<dbReference type="AlphaFoldDB" id="M7Z6E2"/>
<keyword evidence="5" id="KW-0677">Repeat</keyword>
<evidence type="ECO:0000256" key="6">
    <source>
        <dbReference type="ARBA" id="ARBA00022989"/>
    </source>
</evidence>
<keyword evidence="7 9" id="KW-0472">Membrane</keyword>
<proteinExistence type="inferred from homology"/>
<keyword evidence="4 9" id="KW-0812">Transmembrane</keyword>
<name>M7Z6E2_TRIUA</name>
<keyword evidence="6" id="KW-1133">Transmembrane helix</keyword>
<accession>M7Z6E2</accession>
<dbReference type="GO" id="GO:0005778">
    <property type="term" value="C:peroxisomal membrane"/>
    <property type="evidence" value="ECO:0007669"/>
    <property type="project" value="UniProtKB-SubCell"/>
</dbReference>
<evidence type="ECO:0000256" key="8">
    <source>
        <dbReference type="ARBA" id="ARBA00023140"/>
    </source>
</evidence>
<dbReference type="STRING" id="4572.M7Z6E2"/>
<dbReference type="OMA" id="PLEMINT"/>
<dbReference type="GO" id="GO:0005347">
    <property type="term" value="F:ATP transmembrane transporter activity"/>
    <property type="evidence" value="ECO:0007669"/>
    <property type="project" value="InterPro"/>
</dbReference>
<reference evidence="11" key="1">
    <citation type="journal article" date="2013" name="Nature">
        <title>Draft genome of the wheat A-genome progenitor Triticum urartu.</title>
        <authorList>
            <person name="Ling H.Q."/>
            <person name="Zhao S."/>
            <person name="Liu D."/>
            <person name="Wang J."/>
            <person name="Sun H."/>
            <person name="Zhang C."/>
            <person name="Fan H."/>
            <person name="Li D."/>
            <person name="Dong L."/>
            <person name="Tao Y."/>
            <person name="Gao C."/>
            <person name="Wu H."/>
            <person name="Li Y."/>
            <person name="Cui Y."/>
            <person name="Guo X."/>
            <person name="Zheng S."/>
            <person name="Wang B."/>
            <person name="Yu K."/>
            <person name="Liang Q."/>
            <person name="Yang W."/>
            <person name="Lou X."/>
            <person name="Chen J."/>
            <person name="Feng M."/>
            <person name="Jian J."/>
            <person name="Zhang X."/>
            <person name="Luo G."/>
            <person name="Jiang Y."/>
            <person name="Liu J."/>
            <person name="Wang Z."/>
            <person name="Sha Y."/>
            <person name="Zhang B."/>
            <person name="Wu H."/>
            <person name="Tang D."/>
            <person name="Shen Q."/>
            <person name="Xue P."/>
            <person name="Zou S."/>
            <person name="Wang X."/>
            <person name="Liu X."/>
            <person name="Wang F."/>
            <person name="Yang Y."/>
            <person name="An X."/>
            <person name="Dong Z."/>
            <person name="Zhang K."/>
            <person name="Zhang X."/>
            <person name="Luo M.C."/>
            <person name="Dvorak J."/>
            <person name="Tong Y."/>
            <person name="Wang J."/>
            <person name="Yang H."/>
            <person name="Li Z."/>
            <person name="Wang D."/>
            <person name="Zhang A."/>
            <person name="Wang J."/>
        </authorList>
    </citation>
    <scope>NUCLEOTIDE SEQUENCE</scope>
</reference>
<evidence type="ECO:0000256" key="9">
    <source>
        <dbReference type="PROSITE-ProRule" id="PRU00282"/>
    </source>
</evidence>
<comment type="similarity">
    <text evidence="2 10">Belongs to the mitochondrial carrier (TC 2.A.29) family.</text>
</comment>
<evidence type="ECO:0000256" key="1">
    <source>
        <dbReference type="ARBA" id="ARBA00004585"/>
    </source>
</evidence>
<evidence type="ECO:0000256" key="10">
    <source>
        <dbReference type="RuleBase" id="RU000488"/>
    </source>
</evidence>
<gene>
    <name evidence="11" type="ORF">TRIUR3_07044</name>
</gene>
<dbReference type="Pfam" id="PF00153">
    <property type="entry name" value="Mito_carr"/>
    <property type="match status" value="3"/>
</dbReference>
<evidence type="ECO:0000256" key="5">
    <source>
        <dbReference type="ARBA" id="ARBA00022737"/>
    </source>
</evidence>
<dbReference type="EMBL" id="KD174466">
    <property type="protein sequence ID" value="EMS55101.1"/>
    <property type="molecule type" value="Genomic_DNA"/>
</dbReference>
<keyword evidence="3 10" id="KW-0813">Transport</keyword>
<feature type="repeat" description="Solcar" evidence="9">
    <location>
        <begin position="259"/>
        <end position="358"/>
    </location>
</feature>
<dbReference type="PANTHER" id="PTHR46650:SF1">
    <property type="entry name" value="PEROXISOMAL ADENINE NUCLEOTIDE TRANSPORTER 1"/>
    <property type="match status" value="1"/>
</dbReference>